<evidence type="ECO:0008006" key="3">
    <source>
        <dbReference type="Google" id="ProtNLM"/>
    </source>
</evidence>
<dbReference type="AlphaFoldDB" id="A0A0W0F6X3"/>
<sequence length="335" mass="37573">MGRTVKATVRGDPTILSHSTIESAFEELIQRPAVTAPRVLRAILPRLIIIDGLDECIDIASQKRLLSLLWTAGISHPSFPFDILIFSQPEPHITDFFNRISLMSSAILRMGIGDTFQADRDIGALFRTQFREILARHRHTMQDVPESWPGPAIILQLVQRACGQFVYATTVTKYIDSHDVLPTKRLEEVLNSKPAKLSPHAELDLLYHQVIRSCRDFATVRQILQLILDSGSDTASRSNQPWLITQVLDLDPAIMLASLVSLHPVLHVPQSDTSEPIKALHPSFSEFLRDAERSQEFYVPPLTEDTRLKAHLASAIADACQKHCLLKHCTCTILN</sequence>
<organism evidence="1 2">
    <name type="scientific">Moniliophthora roreri</name>
    <name type="common">Frosty pod rot fungus</name>
    <name type="synonym">Monilia roreri</name>
    <dbReference type="NCBI Taxonomy" id="221103"/>
    <lineage>
        <taxon>Eukaryota</taxon>
        <taxon>Fungi</taxon>
        <taxon>Dikarya</taxon>
        <taxon>Basidiomycota</taxon>
        <taxon>Agaricomycotina</taxon>
        <taxon>Agaricomycetes</taxon>
        <taxon>Agaricomycetidae</taxon>
        <taxon>Agaricales</taxon>
        <taxon>Marasmiineae</taxon>
        <taxon>Marasmiaceae</taxon>
        <taxon>Moniliophthora</taxon>
    </lineage>
</organism>
<dbReference type="Proteomes" id="UP000054988">
    <property type="component" value="Unassembled WGS sequence"/>
</dbReference>
<evidence type="ECO:0000313" key="1">
    <source>
        <dbReference type="EMBL" id="KTB32040.1"/>
    </source>
</evidence>
<comment type="caution">
    <text evidence="1">The sequence shown here is derived from an EMBL/GenBank/DDBJ whole genome shotgun (WGS) entry which is preliminary data.</text>
</comment>
<protein>
    <recommendedName>
        <fullName evidence="3">NACHT domain-containing protein</fullName>
    </recommendedName>
</protein>
<dbReference type="EMBL" id="LATX01002269">
    <property type="protein sequence ID" value="KTB32040.1"/>
    <property type="molecule type" value="Genomic_DNA"/>
</dbReference>
<proteinExistence type="predicted"/>
<dbReference type="PANTHER" id="PTHR10039:SF14">
    <property type="entry name" value="NACHT DOMAIN-CONTAINING PROTEIN"/>
    <property type="match status" value="1"/>
</dbReference>
<name>A0A0W0F6X3_MONRR</name>
<dbReference type="PANTHER" id="PTHR10039">
    <property type="entry name" value="AMELOGENIN"/>
    <property type="match status" value="1"/>
</dbReference>
<accession>A0A0W0F6X3</accession>
<evidence type="ECO:0000313" key="2">
    <source>
        <dbReference type="Proteomes" id="UP000054988"/>
    </source>
</evidence>
<reference evidence="1 2" key="1">
    <citation type="submission" date="2015-12" db="EMBL/GenBank/DDBJ databases">
        <title>Draft genome sequence of Moniliophthora roreri, the causal agent of frosty pod rot of cacao.</title>
        <authorList>
            <person name="Aime M.C."/>
            <person name="Diaz-Valderrama J.R."/>
            <person name="Kijpornyongpan T."/>
            <person name="Phillips-Mora W."/>
        </authorList>
    </citation>
    <scope>NUCLEOTIDE SEQUENCE [LARGE SCALE GENOMIC DNA]</scope>
    <source>
        <strain evidence="1 2">MCA 2952</strain>
    </source>
</reference>
<gene>
    <name evidence="1" type="ORF">WG66_15396</name>
</gene>